<dbReference type="RefSeq" id="WP_014956662.1">
    <property type="nucleotide sequence ID" value="NC_018645.1"/>
</dbReference>
<dbReference type="InterPro" id="IPR006750">
    <property type="entry name" value="YdcZ"/>
</dbReference>
<feature type="transmembrane region" description="Helical" evidence="1">
    <location>
        <begin position="128"/>
        <end position="144"/>
    </location>
</feature>
<dbReference type="PANTHER" id="PTHR34821">
    <property type="entry name" value="INNER MEMBRANE PROTEIN YDCZ"/>
    <property type="match status" value="1"/>
</dbReference>
<protein>
    <submittedName>
        <fullName evidence="2">Conserved uncharacterized membrane protein, DUF606</fullName>
    </submittedName>
</protein>
<keyword evidence="1" id="KW-1133">Transmembrane helix</keyword>
<name>K0NEI0_DESTT</name>
<evidence type="ECO:0000313" key="3">
    <source>
        <dbReference type="Proteomes" id="UP000007347"/>
    </source>
</evidence>
<evidence type="ECO:0000313" key="2">
    <source>
        <dbReference type="EMBL" id="CCK79315.1"/>
    </source>
</evidence>
<dbReference type="HOGENOM" id="CLU_068878_1_1_7"/>
<dbReference type="AlphaFoldDB" id="K0NEI0"/>
<dbReference type="STRING" id="651182.TOL2_C11510"/>
<evidence type="ECO:0000256" key="1">
    <source>
        <dbReference type="SAM" id="Phobius"/>
    </source>
</evidence>
<gene>
    <name evidence="2" type="ordered locus">TOL2_C11510</name>
</gene>
<keyword evidence="3" id="KW-1185">Reference proteome</keyword>
<keyword evidence="1" id="KW-0472">Membrane</keyword>
<dbReference type="GO" id="GO:0005886">
    <property type="term" value="C:plasma membrane"/>
    <property type="evidence" value="ECO:0007669"/>
    <property type="project" value="TreeGrafter"/>
</dbReference>
<dbReference type="PANTHER" id="PTHR34821:SF2">
    <property type="entry name" value="INNER MEMBRANE PROTEIN YDCZ"/>
    <property type="match status" value="1"/>
</dbReference>
<organism evidence="2 3">
    <name type="scientific">Desulfobacula toluolica (strain DSM 7467 / Tol2)</name>
    <dbReference type="NCBI Taxonomy" id="651182"/>
    <lineage>
        <taxon>Bacteria</taxon>
        <taxon>Pseudomonadati</taxon>
        <taxon>Thermodesulfobacteriota</taxon>
        <taxon>Desulfobacteria</taxon>
        <taxon>Desulfobacterales</taxon>
        <taxon>Desulfobacteraceae</taxon>
        <taxon>Desulfobacula</taxon>
    </lineage>
</organism>
<feature type="transmembrane region" description="Helical" evidence="1">
    <location>
        <begin position="95"/>
        <end position="116"/>
    </location>
</feature>
<dbReference type="KEGG" id="dto:TOL2_C11510"/>
<dbReference type="Proteomes" id="UP000007347">
    <property type="component" value="Chromosome"/>
</dbReference>
<reference evidence="2 3" key="1">
    <citation type="journal article" date="2013" name="Environ. Microbiol.">
        <title>Complete genome, catabolic sub-proteomes and key-metabolites of Desulfobacula toluolica Tol2, a marine, aromatic compound-degrading, sulfate-reducing bacterium.</title>
        <authorList>
            <person name="Wohlbrand L."/>
            <person name="Jacob J.H."/>
            <person name="Kube M."/>
            <person name="Mussmann M."/>
            <person name="Jarling R."/>
            <person name="Beck A."/>
            <person name="Amann R."/>
            <person name="Wilkes H."/>
            <person name="Reinhardt R."/>
            <person name="Rabus R."/>
        </authorList>
    </citation>
    <scope>NUCLEOTIDE SEQUENCE [LARGE SCALE GENOMIC DNA]</scope>
    <source>
        <strain evidence="3">DSM 7467 / Tol2</strain>
    </source>
</reference>
<dbReference type="OrthoDB" id="9097160at2"/>
<feature type="transmembrane region" description="Helical" evidence="1">
    <location>
        <begin position="36"/>
        <end position="54"/>
    </location>
</feature>
<sequence>MKFFLLFLALVAGMLAPIQAGLNGKIGRAVGDPVYAALISFAVGSAALFFYAVVIRVDFYSIRQAFGLHWSVWSAGFLGAFYVTAVIILTPKLGATLTFGLVVAGQMIMAVFMDYYGLLGVPVQAFSIQRLAGIALITAGVILIRKF</sequence>
<proteinExistence type="predicted"/>
<feature type="transmembrane region" description="Helical" evidence="1">
    <location>
        <begin position="66"/>
        <end position="89"/>
    </location>
</feature>
<keyword evidence="1" id="KW-0812">Transmembrane</keyword>
<dbReference type="Pfam" id="PF04657">
    <property type="entry name" value="DMT_YdcZ"/>
    <property type="match status" value="1"/>
</dbReference>
<accession>K0NEI0</accession>
<dbReference type="EMBL" id="FO203503">
    <property type="protein sequence ID" value="CCK79315.1"/>
    <property type="molecule type" value="Genomic_DNA"/>
</dbReference>